<name>A0AAV2RWP0_MEGNR</name>
<dbReference type="Proteomes" id="UP001497623">
    <property type="component" value="Unassembled WGS sequence"/>
</dbReference>
<gene>
    <name evidence="2" type="ORF">MNOR_LOCUS28540</name>
</gene>
<evidence type="ECO:0000313" key="3">
    <source>
        <dbReference type="Proteomes" id="UP001497623"/>
    </source>
</evidence>
<protein>
    <submittedName>
        <fullName evidence="2">Uncharacterized protein</fullName>
    </submittedName>
</protein>
<accession>A0AAV2RWP0</accession>
<organism evidence="2 3">
    <name type="scientific">Meganyctiphanes norvegica</name>
    <name type="common">Northern krill</name>
    <name type="synonym">Thysanopoda norvegica</name>
    <dbReference type="NCBI Taxonomy" id="48144"/>
    <lineage>
        <taxon>Eukaryota</taxon>
        <taxon>Metazoa</taxon>
        <taxon>Ecdysozoa</taxon>
        <taxon>Arthropoda</taxon>
        <taxon>Crustacea</taxon>
        <taxon>Multicrustacea</taxon>
        <taxon>Malacostraca</taxon>
        <taxon>Eumalacostraca</taxon>
        <taxon>Eucarida</taxon>
        <taxon>Euphausiacea</taxon>
        <taxon>Euphausiidae</taxon>
        <taxon>Meganyctiphanes</taxon>
    </lineage>
</organism>
<proteinExistence type="predicted"/>
<comment type="caution">
    <text evidence="2">The sequence shown here is derived from an EMBL/GenBank/DDBJ whole genome shotgun (WGS) entry which is preliminary data.</text>
</comment>
<feature type="compositionally biased region" description="Polar residues" evidence="1">
    <location>
        <begin position="155"/>
        <end position="177"/>
    </location>
</feature>
<reference evidence="2 3" key="1">
    <citation type="submission" date="2024-05" db="EMBL/GenBank/DDBJ databases">
        <authorList>
            <person name="Wallberg A."/>
        </authorList>
    </citation>
    <scope>NUCLEOTIDE SEQUENCE [LARGE SCALE GENOMIC DNA]</scope>
</reference>
<keyword evidence="3" id="KW-1185">Reference proteome</keyword>
<dbReference type="AlphaFoldDB" id="A0AAV2RWP0"/>
<evidence type="ECO:0000313" key="2">
    <source>
        <dbReference type="EMBL" id="CAL4139934.1"/>
    </source>
</evidence>
<sequence length="273" mass="31084">MVEQDHEPGAHELCENLREKIKRANLSRHQIENLIPPSLAKRDHHNIPPYVPGSYRKQCEETRKRLERLEGQCLPKHVYKKEQEKYLNEFYDLKAKGKLSHLSPEMLKKLEEEIKAAAADPKKHAELEEFLSSLNKQTAIPEQQSKDKGDGVPTENVNSSSHRSHSANDTSSSQVDHSANRKKKPSIVKVELDDGSHVECVAILSPGSLCLTALPTEKKEPKEKKGPVNVPSRNVKEILDACNMITEYIQHESDLTKYLQEVEKLEKTLKHRV</sequence>
<evidence type="ECO:0000256" key="1">
    <source>
        <dbReference type="SAM" id="MobiDB-lite"/>
    </source>
</evidence>
<feature type="region of interest" description="Disordered" evidence="1">
    <location>
        <begin position="136"/>
        <end position="187"/>
    </location>
</feature>
<dbReference type="EMBL" id="CAXKWB010031642">
    <property type="protein sequence ID" value="CAL4139934.1"/>
    <property type="molecule type" value="Genomic_DNA"/>
</dbReference>